<keyword evidence="1" id="KW-0812">Transmembrane</keyword>
<evidence type="ECO:0000313" key="2">
    <source>
        <dbReference type="EMBL" id="MDB8003962.1"/>
    </source>
</evidence>
<evidence type="ECO:0008006" key="4">
    <source>
        <dbReference type="Google" id="ProtNLM"/>
    </source>
</evidence>
<dbReference type="AlphaFoldDB" id="A0AAW6D2N5"/>
<proteinExistence type="predicted"/>
<evidence type="ECO:0000313" key="3">
    <source>
        <dbReference type="Proteomes" id="UP001210809"/>
    </source>
</evidence>
<protein>
    <recommendedName>
        <fullName evidence="4">Holin</fullName>
    </recommendedName>
</protein>
<dbReference type="EMBL" id="JAQLXW010000009">
    <property type="protein sequence ID" value="MDB8003962.1"/>
    <property type="molecule type" value="Genomic_DNA"/>
</dbReference>
<feature type="transmembrane region" description="Helical" evidence="1">
    <location>
        <begin position="6"/>
        <end position="35"/>
    </location>
</feature>
<keyword evidence="1" id="KW-1133">Transmembrane helix</keyword>
<comment type="caution">
    <text evidence="2">The sequence shown here is derived from an EMBL/GenBank/DDBJ whole genome shotgun (WGS) entry which is preliminary data.</text>
</comment>
<reference evidence="2" key="1">
    <citation type="submission" date="2023-01" db="EMBL/GenBank/DDBJ databases">
        <title>Human gut microbiome strain richness.</title>
        <authorList>
            <person name="Chen-Liaw A."/>
        </authorList>
    </citation>
    <scope>NUCLEOTIDE SEQUENCE</scope>
    <source>
        <strain evidence="2">1001283st1_G1_1001283B150217_161031</strain>
    </source>
</reference>
<gene>
    <name evidence="2" type="ORF">PNE09_07755</name>
</gene>
<accession>A0AAW6D2N5</accession>
<name>A0AAW6D2N5_9FIRM</name>
<organism evidence="2 3">
    <name type="scientific">[Eubacterium] siraeum</name>
    <dbReference type="NCBI Taxonomy" id="39492"/>
    <lineage>
        <taxon>Bacteria</taxon>
        <taxon>Bacillati</taxon>
        <taxon>Bacillota</taxon>
        <taxon>Clostridia</taxon>
        <taxon>Eubacteriales</taxon>
        <taxon>Oscillospiraceae</taxon>
        <taxon>Oscillospiraceae incertae sedis</taxon>
    </lineage>
</organism>
<evidence type="ECO:0000256" key="1">
    <source>
        <dbReference type="SAM" id="Phobius"/>
    </source>
</evidence>
<keyword evidence="1" id="KW-0472">Membrane</keyword>
<sequence>MTEFESIMLAACFGISVGTVIGNLITVIGSLAAAIKQRRKANHK</sequence>
<dbReference type="Proteomes" id="UP001210809">
    <property type="component" value="Unassembled WGS sequence"/>
</dbReference>